<name>A0AAU8B7A7_9VIRU</name>
<reference evidence="1" key="1">
    <citation type="submission" date="2024-03" db="EMBL/GenBank/DDBJ databases">
        <title>Diverse circular DNA viruses in blood, oral, and fecal samples of captive lemurs.</title>
        <authorList>
            <person name="Paietta E.N."/>
            <person name="Kraberger S."/>
            <person name="Lund M.C."/>
            <person name="Custer J.M."/>
            <person name="Vargas K.M."/>
            <person name="Ehmke E.E."/>
            <person name="Yoder A.D."/>
            <person name="Varsani A."/>
        </authorList>
    </citation>
    <scope>NUCLEOTIDE SEQUENCE</scope>
    <source>
        <strain evidence="1">Duke_28FS_35</strain>
    </source>
</reference>
<dbReference type="EMBL" id="PP511798">
    <property type="protein sequence ID" value="XCD07690.1"/>
    <property type="molecule type" value="Genomic_DNA"/>
</dbReference>
<evidence type="ECO:0000313" key="1">
    <source>
        <dbReference type="EMBL" id="XCD07690.1"/>
    </source>
</evidence>
<proteinExistence type="predicted"/>
<sequence length="103" mass="11660">MAQKVLNGYNYKTCICKRKVGELPVRGDLAYTPAQMYEAAKAGVPISSQNISQLPTVDFMDENSWVVPVEYRRNTDIADVWNAQRDARSKIVAAYRKSRESSE</sequence>
<protein>
    <submittedName>
        <fullName evidence="1">Uncharacterized protein</fullName>
    </submittedName>
</protein>
<organism evidence="1">
    <name type="scientific">Dulem virus 258</name>
    <dbReference type="NCBI Taxonomy" id="3145735"/>
    <lineage>
        <taxon>Viruses</taxon>
        <taxon>Monodnaviria</taxon>
        <taxon>Sangervirae</taxon>
        <taxon>Phixviricota</taxon>
        <taxon>Malgrandaviricetes</taxon>
        <taxon>Petitvirales</taxon>
        <taxon>Microviridae</taxon>
        <taxon>Microvirus</taxon>
    </lineage>
</organism>
<accession>A0AAU8B7A7</accession>